<comment type="caution">
    <text evidence="1">The sequence shown here is derived from an EMBL/GenBank/DDBJ whole genome shotgun (WGS) entry which is preliminary data.</text>
</comment>
<dbReference type="Proteomes" id="UP001292094">
    <property type="component" value="Unassembled WGS sequence"/>
</dbReference>
<keyword evidence="2" id="KW-1185">Reference proteome</keyword>
<evidence type="ECO:0000313" key="1">
    <source>
        <dbReference type="EMBL" id="KAK4325683.1"/>
    </source>
</evidence>
<protein>
    <submittedName>
        <fullName evidence="1">Uncharacterized protein</fullName>
    </submittedName>
</protein>
<dbReference type="AlphaFoldDB" id="A0AAE1UI52"/>
<name>A0AAE1UI52_9EUCA</name>
<proteinExistence type="predicted"/>
<reference evidence="1" key="1">
    <citation type="submission" date="2023-11" db="EMBL/GenBank/DDBJ databases">
        <title>Genome assemblies of two species of porcelain crab, Petrolisthes cinctipes and Petrolisthes manimaculis (Anomura: Porcellanidae).</title>
        <authorList>
            <person name="Angst P."/>
        </authorList>
    </citation>
    <scope>NUCLEOTIDE SEQUENCE</scope>
    <source>
        <strain evidence="1">PB745_02</strain>
        <tissue evidence="1">Gill</tissue>
    </source>
</reference>
<gene>
    <name evidence="1" type="ORF">Pmani_003776</name>
</gene>
<dbReference type="EMBL" id="JAWZYT010000265">
    <property type="protein sequence ID" value="KAK4325683.1"/>
    <property type="molecule type" value="Genomic_DNA"/>
</dbReference>
<accession>A0AAE1UI52</accession>
<sequence length="132" mass="14041">MKYFITGAPVDLYDINNPDWAPVLSLGHSKFLVQKRRALNSVDRCVRSAKRQKHGPDLDAAKALLLLQKPTGADSHPDVMGITTVVDPGVAACPNISYADIPAQVSGVSMMTQPDASSGGIMIHLDNLSAGM</sequence>
<organism evidence="1 2">
    <name type="scientific">Petrolisthes manimaculis</name>
    <dbReference type="NCBI Taxonomy" id="1843537"/>
    <lineage>
        <taxon>Eukaryota</taxon>
        <taxon>Metazoa</taxon>
        <taxon>Ecdysozoa</taxon>
        <taxon>Arthropoda</taxon>
        <taxon>Crustacea</taxon>
        <taxon>Multicrustacea</taxon>
        <taxon>Malacostraca</taxon>
        <taxon>Eumalacostraca</taxon>
        <taxon>Eucarida</taxon>
        <taxon>Decapoda</taxon>
        <taxon>Pleocyemata</taxon>
        <taxon>Anomura</taxon>
        <taxon>Galatheoidea</taxon>
        <taxon>Porcellanidae</taxon>
        <taxon>Petrolisthes</taxon>
    </lineage>
</organism>
<evidence type="ECO:0000313" key="2">
    <source>
        <dbReference type="Proteomes" id="UP001292094"/>
    </source>
</evidence>